<feature type="transmembrane region" description="Helical" evidence="7">
    <location>
        <begin position="385"/>
        <end position="405"/>
    </location>
</feature>
<keyword evidence="5" id="KW-0406">Ion transport</keyword>
<evidence type="ECO:0000256" key="4">
    <source>
        <dbReference type="ARBA" id="ARBA00022989"/>
    </source>
</evidence>
<keyword evidence="3 7" id="KW-0812">Transmembrane</keyword>
<dbReference type="InterPro" id="IPR051143">
    <property type="entry name" value="TrkH_K-transport"/>
</dbReference>
<dbReference type="GO" id="GO:0030007">
    <property type="term" value="P:intracellular potassium ion homeostasis"/>
    <property type="evidence" value="ECO:0007669"/>
    <property type="project" value="TreeGrafter"/>
</dbReference>
<dbReference type="GO" id="GO:0005886">
    <property type="term" value="C:plasma membrane"/>
    <property type="evidence" value="ECO:0007669"/>
    <property type="project" value="TreeGrafter"/>
</dbReference>
<dbReference type="Pfam" id="PF02386">
    <property type="entry name" value="TrkH"/>
    <property type="match status" value="2"/>
</dbReference>
<reference evidence="8" key="2">
    <citation type="journal article" date="2023" name="IMA Fungus">
        <title>Comparative genomic study of the Penicillium genus elucidates a diverse pangenome and 15 lateral gene transfer events.</title>
        <authorList>
            <person name="Petersen C."/>
            <person name="Sorensen T."/>
            <person name="Nielsen M.R."/>
            <person name="Sondergaard T.E."/>
            <person name="Sorensen J.L."/>
            <person name="Fitzpatrick D.A."/>
            <person name="Frisvad J.C."/>
            <person name="Nielsen K.L."/>
        </authorList>
    </citation>
    <scope>NUCLEOTIDE SEQUENCE</scope>
    <source>
        <strain evidence="8">IBT 16125</strain>
    </source>
</reference>
<feature type="transmembrane region" description="Helical" evidence="7">
    <location>
        <begin position="277"/>
        <end position="301"/>
    </location>
</feature>
<keyword evidence="4 7" id="KW-1133">Transmembrane helix</keyword>
<feature type="transmembrane region" description="Helical" evidence="7">
    <location>
        <begin position="321"/>
        <end position="347"/>
    </location>
</feature>
<dbReference type="Proteomes" id="UP001213681">
    <property type="component" value="Unassembled WGS sequence"/>
</dbReference>
<evidence type="ECO:0000256" key="1">
    <source>
        <dbReference type="ARBA" id="ARBA00004141"/>
    </source>
</evidence>
<dbReference type="RefSeq" id="XP_056766281.1">
    <property type="nucleotide sequence ID" value="XM_056910577.1"/>
</dbReference>
<organism evidence="8 9">
    <name type="scientific">Penicillium daleae</name>
    <dbReference type="NCBI Taxonomy" id="63821"/>
    <lineage>
        <taxon>Eukaryota</taxon>
        <taxon>Fungi</taxon>
        <taxon>Dikarya</taxon>
        <taxon>Ascomycota</taxon>
        <taxon>Pezizomycotina</taxon>
        <taxon>Eurotiomycetes</taxon>
        <taxon>Eurotiomycetidae</taxon>
        <taxon>Eurotiales</taxon>
        <taxon>Aspergillaceae</taxon>
        <taxon>Penicillium</taxon>
    </lineage>
</organism>
<accession>A0AAD6G3P8</accession>
<evidence type="ECO:0008006" key="10">
    <source>
        <dbReference type="Google" id="ProtNLM"/>
    </source>
</evidence>
<evidence type="ECO:0000256" key="6">
    <source>
        <dbReference type="ARBA" id="ARBA00023136"/>
    </source>
</evidence>
<dbReference type="EMBL" id="JAPVEA010000006">
    <property type="protein sequence ID" value="KAJ5450746.1"/>
    <property type="molecule type" value="Genomic_DNA"/>
</dbReference>
<keyword evidence="2" id="KW-0813">Transport</keyword>
<evidence type="ECO:0000256" key="2">
    <source>
        <dbReference type="ARBA" id="ARBA00022448"/>
    </source>
</evidence>
<name>A0AAD6G3P8_9EURO</name>
<feature type="transmembrane region" description="Helical" evidence="7">
    <location>
        <begin position="73"/>
        <end position="94"/>
    </location>
</feature>
<evidence type="ECO:0000313" key="9">
    <source>
        <dbReference type="Proteomes" id="UP001213681"/>
    </source>
</evidence>
<feature type="transmembrane region" description="Helical" evidence="7">
    <location>
        <begin position="12"/>
        <end position="31"/>
    </location>
</feature>
<gene>
    <name evidence="8" type="ORF">N7458_007195</name>
</gene>
<evidence type="ECO:0000256" key="7">
    <source>
        <dbReference type="SAM" id="Phobius"/>
    </source>
</evidence>
<feature type="transmembrane region" description="Helical" evidence="7">
    <location>
        <begin position="43"/>
        <end position="61"/>
    </location>
</feature>
<evidence type="ECO:0000256" key="3">
    <source>
        <dbReference type="ARBA" id="ARBA00022692"/>
    </source>
</evidence>
<protein>
    <recommendedName>
        <fullName evidence="10">Cation transporter</fullName>
    </recommendedName>
</protein>
<keyword evidence="6 7" id="KW-0472">Membrane</keyword>
<dbReference type="GeneID" id="81600820"/>
<dbReference type="PANTHER" id="PTHR31064:SF37">
    <property type="entry name" value="TRANSPORTER, PUTATIVE (EUROFUNG)-RELATED"/>
    <property type="match status" value="1"/>
</dbReference>
<dbReference type="InterPro" id="IPR003445">
    <property type="entry name" value="Cat_transpt"/>
</dbReference>
<proteinExistence type="predicted"/>
<dbReference type="GO" id="GO:0140107">
    <property type="term" value="F:high-affinity potassium ion transmembrane transporter activity"/>
    <property type="evidence" value="ECO:0007669"/>
    <property type="project" value="TreeGrafter"/>
</dbReference>
<evidence type="ECO:0000313" key="8">
    <source>
        <dbReference type="EMBL" id="KAJ5450746.1"/>
    </source>
</evidence>
<dbReference type="AlphaFoldDB" id="A0AAD6G3P8"/>
<sequence>MAPLLESRLLQLHCTYFFLMSMIGSVILYTSSTQINHLQYVDALFMSFSAMTGTGLSVLDLSTLNALQQVTLFMLLIMGHAIPVHAAISFLRALTLRFALKDKNKIGWQTIIRKPVLHTQENVADESYDIFISAKLSSPLKSHITERRIYADIPSPDESNVSRDARHFIIITNPSYADTSQEYQCIEGFSHPGSARDLKTCLFWISMKLKSIWPRIKNHQSLSRSIDPSEPGWIEYNAMILVSLLAILYTVSFLFIGILSVGLWLKLARPDIPLTDGVSPLWAGAFLATSAFVNNGIILSISYWTYSMLQSTNVDLSRPTPLLICGFLILAGNTLFPCLLRLVIWAMRKALPERRKWRLWQQTLDLILTQPQSVCTFLYPAWHTWFLFGTVLMLNGIMLGAFELASLRNSEIASLPFKFRVLDGLFQSSAVRGGGFSVVTFETLPQGLLIVYGMTYFWPRDRLFPLTSTKSTYPQRKTPKSIPCLEAGELACSIPVSGSESSILSRRHVYYEHFRVQLSYDLWWLSLAIIVICVVESNHYTSQPLAFSTFNIIFEVVSAYSYVGVSVGYPGKNYSFCGEWSSFSKVLLILISFIGRHRDLPISNWKSTWSSGSKEASEKDIKLQDTKVENLSFATDRLY</sequence>
<dbReference type="GO" id="GO:1990573">
    <property type="term" value="P:potassium ion import across plasma membrane"/>
    <property type="evidence" value="ECO:0007669"/>
    <property type="project" value="TreeGrafter"/>
</dbReference>
<comment type="subcellular location">
    <subcellularLocation>
        <location evidence="1">Membrane</location>
        <topology evidence="1">Multi-pass membrane protein</topology>
    </subcellularLocation>
</comment>
<keyword evidence="9" id="KW-1185">Reference proteome</keyword>
<reference evidence="8" key="1">
    <citation type="submission" date="2022-12" db="EMBL/GenBank/DDBJ databases">
        <authorList>
            <person name="Petersen C."/>
        </authorList>
    </citation>
    <scope>NUCLEOTIDE SEQUENCE</scope>
    <source>
        <strain evidence="8">IBT 16125</strain>
    </source>
</reference>
<comment type="caution">
    <text evidence="8">The sequence shown here is derived from an EMBL/GenBank/DDBJ whole genome shotgun (WGS) entry which is preliminary data.</text>
</comment>
<feature type="transmembrane region" description="Helical" evidence="7">
    <location>
        <begin position="238"/>
        <end position="265"/>
    </location>
</feature>
<evidence type="ECO:0000256" key="5">
    <source>
        <dbReference type="ARBA" id="ARBA00023065"/>
    </source>
</evidence>
<feature type="transmembrane region" description="Helical" evidence="7">
    <location>
        <begin position="522"/>
        <end position="540"/>
    </location>
</feature>
<feature type="transmembrane region" description="Helical" evidence="7">
    <location>
        <begin position="546"/>
        <end position="565"/>
    </location>
</feature>
<dbReference type="PANTHER" id="PTHR31064">
    <property type="entry name" value="POTASSIUM TRANSPORT PROTEIN DDB_G0292412-RELATED"/>
    <property type="match status" value="1"/>
</dbReference>